<evidence type="ECO:0000313" key="1">
    <source>
        <dbReference type="EMBL" id="EAR99443.2"/>
    </source>
</evidence>
<evidence type="ECO:0000313" key="2">
    <source>
        <dbReference type="Proteomes" id="UP000009168"/>
    </source>
</evidence>
<protein>
    <submittedName>
        <fullName evidence="1">Transmembrane protein, putative</fullName>
    </submittedName>
</protein>
<dbReference type="Proteomes" id="UP000009168">
    <property type="component" value="Unassembled WGS sequence"/>
</dbReference>
<keyword evidence="1" id="KW-0812">Transmembrane</keyword>
<proteinExistence type="predicted"/>
<dbReference type="KEGG" id="tet:TTHERM_00136070"/>
<dbReference type="EMBL" id="GG662639">
    <property type="protein sequence ID" value="EAR99443.2"/>
    <property type="molecule type" value="Genomic_DNA"/>
</dbReference>
<dbReference type="RefSeq" id="XP_001019688.2">
    <property type="nucleotide sequence ID" value="XM_001019688.2"/>
</dbReference>
<name>I7M271_TETTS</name>
<gene>
    <name evidence="1" type="ORF">TTHERM_00136070</name>
</gene>
<organism evidence="1 2">
    <name type="scientific">Tetrahymena thermophila (strain SB210)</name>
    <dbReference type="NCBI Taxonomy" id="312017"/>
    <lineage>
        <taxon>Eukaryota</taxon>
        <taxon>Sar</taxon>
        <taxon>Alveolata</taxon>
        <taxon>Ciliophora</taxon>
        <taxon>Intramacronucleata</taxon>
        <taxon>Oligohymenophorea</taxon>
        <taxon>Hymenostomatida</taxon>
        <taxon>Tetrahymenina</taxon>
        <taxon>Tetrahymenidae</taxon>
        <taxon>Tetrahymena</taxon>
    </lineage>
</organism>
<sequence length="108" mass="12271">MLKDCPTFATSGKALLYQRMLTFVTLLALGNVKRTPLILTPVEKDVSFQQVYLLITSPPHVLGEDGTMSLLYKLWKKNSRGKWKKLSQTPLTQNLSIPNINQKKKKII</sequence>
<dbReference type="InParanoid" id="I7M271"/>
<accession>I7M271</accession>
<keyword evidence="2" id="KW-1185">Reference proteome</keyword>
<dbReference type="AlphaFoldDB" id="I7M271"/>
<keyword evidence="1" id="KW-0472">Membrane</keyword>
<dbReference type="GeneID" id="7822961"/>
<reference evidence="2" key="1">
    <citation type="journal article" date="2006" name="PLoS Biol.">
        <title>Macronuclear genome sequence of the ciliate Tetrahymena thermophila, a model eukaryote.</title>
        <authorList>
            <person name="Eisen J.A."/>
            <person name="Coyne R.S."/>
            <person name="Wu M."/>
            <person name="Wu D."/>
            <person name="Thiagarajan M."/>
            <person name="Wortman J.R."/>
            <person name="Badger J.H."/>
            <person name="Ren Q."/>
            <person name="Amedeo P."/>
            <person name="Jones K.M."/>
            <person name="Tallon L.J."/>
            <person name="Delcher A.L."/>
            <person name="Salzberg S.L."/>
            <person name="Silva J.C."/>
            <person name="Haas B.J."/>
            <person name="Majoros W.H."/>
            <person name="Farzad M."/>
            <person name="Carlton J.M."/>
            <person name="Smith R.K. Jr."/>
            <person name="Garg J."/>
            <person name="Pearlman R.E."/>
            <person name="Karrer K.M."/>
            <person name="Sun L."/>
            <person name="Manning G."/>
            <person name="Elde N.C."/>
            <person name="Turkewitz A.P."/>
            <person name="Asai D.J."/>
            <person name="Wilkes D.E."/>
            <person name="Wang Y."/>
            <person name="Cai H."/>
            <person name="Collins K."/>
            <person name="Stewart B.A."/>
            <person name="Lee S.R."/>
            <person name="Wilamowska K."/>
            <person name="Weinberg Z."/>
            <person name="Ruzzo W.L."/>
            <person name="Wloga D."/>
            <person name="Gaertig J."/>
            <person name="Frankel J."/>
            <person name="Tsao C.-C."/>
            <person name="Gorovsky M.A."/>
            <person name="Keeling P.J."/>
            <person name="Waller R.F."/>
            <person name="Patron N.J."/>
            <person name="Cherry J.M."/>
            <person name="Stover N.A."/>
            <person name="Krieger C.J."/>
            <person name="del Toro C."/>
            <person name="Ryder H.F."/>
            <person name="Williamson S.C."/>
            <person name="Barbeau R.A."/>
            <person name="Hamilton E.P."/>
            <person name="Orias E."/>
        </authorList>
    </citation>
    <scope>NUCLEOTIDE SEQUENCE [LARGE SCALE GENOMIC DNA]</scope>
    <source>
        <strain evidence="2">SB210</strain>
    </source>
</reference>